<protein>
    <recommendedName>
        <fullName evidence="3">Class I SAM-dependent methyltransferase</fullName>
    </recommendedName>
</protein>
<dbReference type="Proteomes" id="UP000013827">
    <property type="component" value="Unassembled WGS sequence"/>
</dbReference>
<name>A0A0D3IEX2_EMIH1</name>
<evidence type="ECO:0008006" key="3">
    <source>
        <dbReference type="Google" id="ProtNLM"/>
    </source>
</evidence>
<dbReference type="SUPFAM" id="SSF53335">
    <property type="entry name" value="S-adenosyl-L-methionine-dependent methyltransferases"/>
    <property type="match status" value="1"/>
</dbReference>
<evidence type="ECO:0000313" key="1">
    <source>
        <dbReference type="EnsemblProtists" id="EOD09807"/>
    </source>
</evidence>
<dbReference type="HOGENOM" id="CLU_063544_0_0_1"/>
<sequence>MRSTPAMCFLIAFSSAVRGPSDAGRRIAAAGRLRSASAAAASHVADARFAALLALDSAGMVARIETVPGFFEPALLPVLAALDARQRDLDVRGAVGEIGVYHGRSFVPLALLRREGEAAVAVDCFEEQQHNRDESGCGNEAAFNATLERFCCAHDVVSVACDSTQLAPADLLAAARGPIRLLSVDGSHTEEAVLADLSLAAAALAGGGVVILDDAVNADWPGVVSGLARHVFEAGEGEDQRLLPFALGYNKAFLCTARWQAVYGEALAPLGRKRARFLGHDCAVLPLGWIAAHFAND</sequence>
<reference evidence="2" key="1">
    <citation type="journal article" date="2013" name="Nature">
        <title>Pan genome of the phytoplankton Emiliania underpins its global distribution.</title>
        <authorList>
            <person name="Read B.A."/>
            <person name="Kegel J."/>
            <person name="Klute M.J."/>
            <person name="Kuo A."/>
            <person name="Lefebvre S.C."/>
            <person name="Maumus F."/>
            <person name="Mayer C."/>
            <person name="Miller J."/>
            <person name="Monier A."/>
            <person name="Salamov A."/>
            <person name="Young J."/>
            <person name="Aguilar M."/>
            <person name="Claverie J.M."/>
            <person name="Frickenhaus S."/>
            <person name="Gonzalez K."/>
            <person name="Herman E.K."/>
            <person name="Lin Y.C."/>
            <person name="Napier J."/>
            <person name="Ogata H."/>
            <person name="Sarno A.F."/>
            <person name="Shmutz J."/>
            <person name="Schroeder D."/>
            <person name="de Vargas C."/>
            <person name="Verret F."/>
            <person name="von Dassow P."/>
            <person name="Valentin K."/>
            <person name="Van de Peer Y."/>
            <person name="Wheeler G."/>
            <person name="Dacks J.B."/>
            <person name="Delwiche C.F."/>
            <person name="Dyhrman S.T."/>
            <person name="Glockner G."/>
            <person name="John U."/>
            <person name="Richards T."/>
            <person name="Worden A.Z."/>
            <person name="Zhang X."/>
            <person name="Grigoriev I.V."/>
            <person name="Allen A.E."/>
            <person name="Bidle K."/>
            <person name="Borodovsky M."/>
            <person name="Bowler C."/>
            <person name="Brownlee C."/>
            <person name="Cock J.M."/>
            <person name="Elias M."/>
            <person name="Gladyshev V.N."/>
            <person name="Groth M."/>
            <person name="Guda C."/>
            <person name="Hadaegh A."/>
            <person name="Iglesias-Rodriguez M.D."/>
            <person name="Jenkins J."/>
            <person name="Jones B.M."/>
            <person name="Lawson T."/>
            <person name="Leese F."/>
            <person name="Lindquist E."/>
            <person name="Lobanov A."/>
            <person name="Lomsadze A."/>
            <person name="Malik S.B."/>
            <person name="Marsh M.E."/>
            <person name="Mackinder L."/>
            <person name="Mock T."/>
            <person name="Mueller-Roeber B."/>
            <person name="Pagarete A."/>
            <person name="Parker M."/>
            <person name="Probert I."/>
            <person name="Quesneville H."/>
            <person name="Raines C."/>
            <person name="Rensing S.A."/>
            <person name="Riano-Pachon D.M."/>
            <person name="Richier S."/>
            <person name="Rokitta S."/>
            <person name="Shiraiwa Y."/>
            <person name="Soanes D.M."/>
            <person name="van der Giezen M."/>
            <person name="Wahlund T.M."/>
            <person name="Williams B."/>
            <person name="Wilson W."/>
            <person name="Wolfe G."/>
            <person name="Wurch L.L."/>
        </authorList>
    </citation>
    <scope>NUCLEOTIDE SEQUENCE</scope>
</reference>
<dbReference type="OMA" id="GWIATFH"/>
<dbReference type="Pfam" id="PF13578">
    <property type="entry name" value="Methyltransf_24"/>
    <property type="match status" value="1"/>
</dbReference>
<dbReference type="AlphaFoldDB" id="A0A0D3IEX2"/>
<keyword evidence="2" id="KW-1185">Reference proteome</keyword>
<dbReference type="KEGG" id="ehx:EMIHUDRAFT_216414"/>
<organism evidence="1 2">
    <name type="scientific">Emiliania huxleyi (strain CCMP1516)</name>
    <dbReference type="NCBI Taxonomy" id="280463"/>
    <lineage>
        <taxon>Eukaryota</taxon>
        <taxon>Haptista</taxon>
        <taxon>Haptophyta</taxon>
        <taxon>Prymnesiophyceae</taxon>
        <taxon>Isochrysidales</taxon>
        <taxon>Noelaerhabdaceae</taxon>
        <taxon>Emiliania</taxon>
    </lineage>
</organism>
<evidence type="ECO:0000313" key="2">
    <source>
        <dbReference type="Proteomes" id="UP000013827"/>
    </source>
</evidence>
<dbReference type="Gene3D" id="3.40.50.150">
    <property type="entry name" value="Vaccinia Virus protein VP39"/>
    <property type="match status" value="1"/>
</dbReference>
<dbReference type="EnsemblProtists" id="EOD09807">
    <property type="protein sequence ID" value="EOD09807"/>
    <property type="gene ID" value="EMIHUDRAFT_216414"/>
</dbReference>
<dbReference type="RefSeq" id="XP_005762236.1">
    <property type="nucleotide sequence ID" value="XM_005762179.1"/>
</dbReference>
<dbReference type="InterPro" id="IPR029063">
    <property type="entry name" value="SAM-dependent_MTases_sf"/>
</dbReference>
<dbReference type="eggNOG" id="ENOG502SAKF">
    <property type="taxonomic scope" value="Eukaryota"/>
</dbReference>
<reference evidence="1" key="2">
    <citation type="submission" date="2024-10" db="UniProtKB">
        <authorList>
            <consortium name="EnsemblProtists"/>
        </authorList>
    </citation>
    <scope>IDENTIFICATION</scope>
</reference>
<accession>A0A0D3IEX2</accession>
<dbReference type="GeneID" id="17255951"/>
<proteinExistence type="predicted"/>
<dbReference type="PaxDb" id="2903-EOD09807"/>